<dbReference type="Proteomes" id="UP000246661">
    <property type="component" value="Unassembled WGS sequence"/>
</dbReference>
<keyword evidence="2" id="KW-1185">Reference proteome</keyword>
<dbReference type="AlphaFoldDB" id="A0A317QIU5"/>
<evidence type="ECO:0000313" key="2">
    <source>
        <dbReference type="Proteomes" id="UP000246661"/>
    </source>
</evidence>
<reference evidence="2" key="1">
    <citation type="submission" date="2018-05" db="EMBL/GenBank/DDBJ databases">
        <authorList>
            <person name="Klenk H.-P."/>
            <person name="Huntemann M."/>
            <person name="Clum A."/>
            <person name="Pillay M."/>
            <person name="Palaniappan K."/>
            <person name="Varghese N."/>
            <person name="Mikhailova N."/>
            <person name="Stamatis D."/>
            <person name="Reddy T."/>
            <person name="Daum C."/>
            <person name="Shapiro N."/>
            <person name="Ivanova N."/>
            <person name="Kyrpides N."/>
            <person name="Woyke T."/>
        </authorList>
    </citation>
    <scope>NUCLEOTIDE SEQUENCE [LARGE SCALE GENOMIC DNA]</scope>
    <source>
        <strain evidence="2">DSM 45417</strain>
    </source>
</reference>
<sequence>MTQVPGAASPLQIAFGLLGLSTHDVWLRYLALGGQADEVSVAAQIHGFLDLPPGEYNVLAHTLNEELDELAEAYRSARVPLQQRAVWEGPRRDAQ</sequence>
<protein>
    <submittedName>
        <fullName evidence="1">Uncharacterized protein</fullName>
    </submittedName>
</protein>
<dbReference type="EMBL" id="QGTX01000001">
    <property type="protein sequence ID" value="PWW22727.1"/>
    <property type="molecule type" value="Genomic_DNA"/>
</dbReference>
<gene>
    <name evidence="1" type="ORF">JD79_01886</name>
</gene>
<name>A0A317QIU5_9ACTN</name>
<dbReference type="OrthoDB" id="4935951at2"/>
<comment type="caution">
    <text evidence="1">The sequence shown here is derived from an EMBL/GenBank/DDBJ whole genome shotgun (WGS) entry which is preliminary data.</text>
</comment>
<organism evidence="1 2">
    <name type="scientific">Geodermatophilus normandii</name>
    <dbReference type="NCBI Taxonomy" id="1137989"/>
    <lineage>
        <taxon>Bacteria</taxon>
        <taxon>Bacillati</taxon>
        <taxon>Actinomycetota</taxon>
        <taxon>Actinomycetes</taxon>
        <taxon>Geodermatophilales</taxon>
        <taxon>Geodermatophilaceae</taxon>
        <taxon>Geodermatophilus</taxon>
    </lineage>
</organism>
<dbReference type="RefSeq" id="WP_110005286.1">
    <property type="nucleotide sequence ID" value="NZ_QGTX01000001.1"/>
</dbReference>
<proteinExistence type="predicted"/>
<accession>A0A317QIU5</accession>
<evidence type="ECO:0000313" key="1">
    <source>
        <dbReference type="EMBL" id="PWW22727.1"/>
    </source>
</evidence>